<feature type="region of interest" description="Disordered" evidence="7">
    <location>
        <begin position="1"/>
        <end position="22"/>
    </location>
</feature>
<dbReference type="Proteomes" id="UP000253741">
    <property type="component" value="Unassembled WGS sequence"/>
</dbReference>
<evidence type="ECO:0000256" key="7">
    <source>
        <dbReference type="SAM" id="MobiDB-lite"/>
    </source>
</evidence>
<dbReference type="InterPro" id="IPR023549">
    <property type="entry name" value="Subtilisin_inhibitor"/>
</dbReference>
<dbReference type="EMBL" id="QQNA01000428">
    <property type="protein sequence ID" value="RDG30745.1"/>
    <property type="molecule type" value="Genomic_DNA"/>
</dbReference>
<dbReference type="GO" id="GO:0005576">
    <property type="term" value="C:extracellular region"/>
    <property type="evidence" value="ECO:0007669"/>
    <property type="project" value="UniProtKB-SubCell"/>
</dbReference>
<evidence type="ECO:0000259" key="8">
    <source>
        <dbReference type="Pfam" id="PF00720"/>
    </source>
</evidence>
<protein>
    <recommendedName>
        <fullName evidence="8">Subtilisin inhibitor domain-containing protein</fullName>
    </recommendedName>
</protein>
<keyword evidence="10" id="KW-1185">Reference proteome</keyword>
<dbReference type="Gene3D" id="3.30.350.10">
    <property type="entry name" value="Subtilisin inhibitor-like"/>
    <property type="match status" value="1"/>
</dbReference>
<dbReference type="Pfam" id="PF00720">
    <property type="entry name" value="SSI"/>
    <property type="match status" value="1"/>
</dbReference>
<accession>A0A370AUG3</accession>
<keyword evidence="5" id="KW-0722">Serine protease inhibitor</keyword>
<evidence type="ECO:0000256" key="6">
    <source>
        <dbReference type="ARBA" id="ARBA00023157"/>
    </source>
</evidence>
<evidence type="ECO:0000256" key="1">
    <source>
        <dbReference type="ARBA" id="ARBA00004613"/>
    </source>
</evidence>
<proteinExistence type="inferred from homology"/>
<keyword evidence="4" id="KW-0646">Protease inhibitor</keyword>
<comment type="caution">
    <text evidence="9">The sequence shown here is derived from an EMBL/GenBank/DDBJ whole genome shotgun (WGS) entry which is preliminary data.</text>
</comment>
<evidence type="ECO:0000256" key="2">
    <source>
        <dbReference type="ARBA" id="ARBA00010472"/>
    </source>
</evidence>
<evidence type="ECO:0000313" key="9">
    <source>
        <dbReference type="EMBL" id="RDG30745.1"/>
    </source>
</evidence>
<dbReference type="InterPro" id="IPR036819">
    <property type="entry name" value="Subtilisin_inhibitor-like_sf"/>
</dbReference>
<reference evidence="9 10" key="1">
    <citation type="submission" date="2018-07" db="EMBL/GenBank/DDBJ databases">
        <title>Streptomyces species from bats.</title>
        <authorList>
            <person name="Dunlap C."/>
        </authorList>
    </citation>
    <scope>NUCLEOTIDE SEQUENCE [LARGE SCALE GENOMIC DNA]</scope>
    <source>
        <strain evidence="9 10">AC230</strain>
    </source>
</reference>
<evidence type="ECO:0000256" key="3">
    <source>
        <dbReference type="ARBA" id="ARBA00022525"/>
    </source>
</evidence>
<dbReference type="OrthoDB" id="3427327at2"/>
<comment type="similarity">
    <text evidence="2">Belongs to the protease inhibitor I16 (SSI) family.</text>
</comment>
<dbReference type="AlphaFoldDB" id="A0A370AUG3"/>
<keyword evidence="3" id="KW-0964">Secreted</keyword>
<comment type="subcellular location">
    <subcellularLocation>
        <location evidence="1">Secreted</location>
    </subcellularLocation>
</comment>
<sequence length="141" mass="13989">MAETGPLAPAGHWSPGAGVAGPGAGATAGDALTVTVADSGVSGADGTFRLTCRPAGGTHQRAGAACDRLQELGGKMVGGGEDPFAPVAKDTMCTMLHGGPATARITGSWRGRSVDASFSKANGCEISRWRALEPVLPATTV</sequence>
<name>A0A370AUG3_9ACTN</name>
<gene>
    <name evidence="9" type="ORF">DVH02_33925</name>
</gene>
<dbReference type="GO" id="GO:0004867">
    <property type="term" value="F:serine-type endopeptidase inhibitor activity"/>
    <property type="evidence" value="ECO:0007669"/>
    <property type="project" value="UniProtKB-KW"/>
</dbReference>
<feature type="domain" description="Subtilisin inhibitor" evidence="8">
    <location>
        <begin position="32"/>
        <end position="116"/>
    </location>
</feature>
<keyword evidence="6" id="KW-1015">Disulfide bond</keyword>
<evidence type="ECO:0000256" key="4">
    <source>
        <dbReference type="ARBA" id="ARBA00022690"/>
    </source>
</evidence>
<dbReference type="SUPFAM" id="SSF55399">
    <property type="entry name" value="Subtilisin inhibitor"/>
    <property type="match status" value="1"/>
</dbReference>
<organism evidence="9 10">
    <name type="scientific">Streptomyces corynorhini</name>
    <dbReference type="NCBI Taxonomy" id="2282652"/>
    <lineage>
        <taxon>Bacteria</taxon>
        <taxon>Bacillati</taxon>
        <taxon>Actinomycetota</taxon>
        <taxon>Actinomycetes</taxon>
        <taxon>Kitasatosporales</taxon>
        <taxon>Streptomycetaceae</taxon>
        <taxon>Streptomyces</taxon>
    </lineage>
</organism>
<evidence type="ECO:0000313" key="10">
    <source>
        <dbReference type="Proteomes" id="UP000253741"/>
    </source>
</evidence>
<evidence type="ECO:0000256" key="5">
    <source>
        <dbReference type="ARBA" id="ARBA00022900"/>
    </source>
</evidence>